<reference evidence="3 4" key="1">
    <citation type="submission" date="2020-12" db="EMBL/GenBank/DDBJ databases">
        <title>Streptomyces typhae sp. nov., a novel endophytic actinomycete isolated from the root of cattail pollen (Typha angustifolia L.).</title>
        <authorList>
            <person name="Peng C."/>
            <person name="Liu C."/>
        </authorList>
    </citation>
    <scope>NUCLEOTIDE SEQUENCE [LARGE SCALE GENOMIC DNA]</scope>
    <source>
        <strain evidence="3 4">JCM 4753</strain>
    </source>
</reference>
<evidence type="ECO:0000256" key="2">
    <source>
        <dbReference type="SAM" id="Phobius"/>
    </source>
</evidence>
<dbReference type="RefSeq" id="WP_190114153.1">
    <property type="nucleotide sequence ID" value="NZ_BMVR01000001.1"/>
</dbReference>
<protein>
    <submittedName>
        <fullName evidence="3">Uncharacterized protein</fullName>
    </submittedName>
</protein>
<feature type="region of interest" description="Disordered" evidence="1">
    <location>
        <begin position="51"/>
        <end position="117"/>
    </location>
</feature>
<accession>A0ABS0XB61</accession>
<evidence type="ECO:0000313" key="3">
    <source>
        <dbReference type="EMBL" id="MBJ3810384.1"/>
    </source>
</evidence>
<gene>
    <name evidence="3" type="ORF">JGB26_25280</name>
</gene>
<keyword evidence="2" id="KW-0812">Transmembrane</keyword>
<dbReference type="Proteomes" id="UP000634780">
    <property type="component" value="Unassembled WGS sequence"/>
</dbReference>
<comment type="caution">
    <text evidence="3">The sequence shown here is derived from an EMBL/GenBank/DDBJ whole genome shotgun (WGS) entry which is preliminary data.</text>
</comment>
<feature type="transmembrane region" description="Helical" evidence="2">
    <location>
        <begin position="26"/>
        <end position="45"/>
    </location>
</feature>
<feature type="compositionally biased region" description="Gly residues" evidence="1">
    <location>
        <begin position="62"/>
        <end position="86"/>
    </location>
</feature>
<dbReference type="EMBL" id="JAEKOZ010000017">
    <property type="protein sequence ID" value="MBJ3810384.1"/>
    <property type="molecule type" value="Genomic_DNA"/>
</dbReference>
<keyword evidence="2" id="KW-1133">Transmembrane helix</keyword>
<feature type="compositionally biased region" description="Basic and acidic residues" evidence="1">
    <location>
        <begin position="93"/>
        <end position="117"/>
    </location>
</feature>
<keyword evidence="2" id="KW-0472">Membrane</keyword>
<evidence type="ECO:0000313" key="4">
    <source>
        <dbReference type="Proteomes" id="UP000634780"/>
    </source>
</evidence>
<proteinExistence type="predicted"/>
<sequence>MEHISAAEALTVAAHAAEKQGAGNLLRVVLIVMVVGCVLVAWLLLRGYRQGNAQEPGDGSRDAGGGSGNAGDGAVGSGNAGDGAVGSGNAEAGSRDGEDGSRGGEERQGAAADGRDA</sequence>
<evidence type="ECO:0000256" key="1">
    <source>
        <dbReference type="SAM" id="MobiDB-lite"/>
    </source>
</evidence>
<keyword evidence="4" id="KW-1185">Reference proteome</keyword>
<organism evidence="3 4">
    <name type="scientific">Streptomyces flavofungini</name>
    <dbReference type="NCBI Taxonomy" id="68200"/>
    <lineage>
        <taxon>Bacteria</taxon>
        <taxon>Bacillati</taxon>
        <taxon>Actinomycetota</taxon>
        <taxon>Actinomycetes</taxon>
        <taxon>Kitasatosporales</taxon>
        <taxon>Streptomycetaceae</taxon>
        <taxon>Streptomyces</taxon>
    </lineage>
</organism>
<name>A0ABS0XB61_9ACTN</name>